<dbReference type="SUPFAM" id="SSF103473">
    <property type="entry name" value="MFS general substrate transporter"/>
    <property type="match status" value="1"/>
</dbReference>
<evidence type="ECO:0000256" key="1">
    <source>
        <dbReference type="ARBA" id="ARBA00022692"/>
    </source>
</evidence>
<keyword evidence="5" id="KW-0813">Transport</keyword>
<dbReference type="Proteomes" id="UP000499080">
    <property type="component" value="Unassembled WGS sequence"/>
</dbReference>
<feature type="transmembrane region" description="Helical" evidence="4">
    <location>
        <begin position="345"/>
        <end position="368"/>
    </location>
</feature>
<name>A0A4Y2ISL5_ARAVE</name>
<dbReference type="OrthoDB" id="6365769at2759"/>
<feature type="transmembrane region" description="Helical" evidence="4">
    <location>
        <begin position="286"/>
        <end position="304"/>
    </location>
</feature>
<evidence type="ECO:0000256" key="2">
    <source>
        <dbReference type="ARBA" id="ARBA00022989"/>
    </source>
</evidence>
<evidence type="ECO:0000313" key="6">
    <source>
        <dbReference type="Proteomes" id="UP000499080"/>
    </source>
</evidence>
<evidence type="ECO:0000256" key="4">
    <source>
        <dbReference type="SAM" id="Phobius"/>
    </source>
</evidence>
<keyword evidence="2 4" id="KW-1133">Transmembrane helix</keyword>
<dbReference type="InterPro" id="IPR011701">
    <property type="entry name" value="MFS"/>
</dbReference>
<protein>
    <submittedName>
        <fullName evidence="5">Sodium-dependent glucose transporter 1</fullName>
    </submittedName>
</protein>
<reference evidence="5 6" key="1">
    <citation type="journal article" date="2019" name="Sci. Rep.">
        <title>Orb-weaving spider Araneus ventricosus genome elucidates the spidroin gene catalogue.</title>
        <authorList>
            <person name="Kono N."/>
            <person name="Nakamura H."/>
            <person name="Ohtoshi R."/>
            <person name="Moran D.A.P."/>
            <person name="Shinohara A."/>
            <person name="Yoshida Y."/>
            <person name="Fujiwara M."/>
            <person name="Mori M."/>
            <person name="Tomita M."/>
            <person name="Arakawa K."/>
        </authorList>
    </citation>
    <scope>NUCLEOTIDE SEQUENCE [LARGE SCALE GENOMIC DNA]</scope>
</reference>
<feature type="transmembrane region" description="Helical" evidence="4">
    <location>
        <begin position="205"/>
        <end position="234"/>
    </location>
</feature>
<dbReference type="EMBL" id="BGPR01002907">
    <property type="protein sequence ID" value="GBM80843.1"/>
    <property type="molecule type" value="Genomic_DNA"/>
</dbReference>
<keyword evidence="5" id="KW-0762">Sugar transport</keyword>
<dbReference type="Pfam" id="PF07690">
    <property type="entry name" value="MFS_1"/>
    <property type="match status" value="1"/>
</dbReference>
<evidence type="ECO:0000256" key="3">
    <source>
        <dbReference type="ARBA" id="ARBA00023136"/>
    </source>
</evidence>
<keyword evidence="3 4" id="KW-0472">Membrane</keyword>
<keyword evidence="1 4" id="KW-0812">Transmembrane</keyword>
<dbReference type="GO" id="GO:0022857">
    <property type="term" value="F:transmembrane transporter activity"/>
    <property type="evidence" value="ECO:0007669"/>
    <property type="project" value="InterPro"/>
</dbReference>
<dbReference type="Gene3D" id="1.20.1250.20">
    <property type="entry name" value="MFS general substrate transporter like domains"/>
    <property type="match status" value="2"/>
</dbReference>
<feature type="transmembrane region" description="Helical" evidence="4">
    <location>
        <begin position="408"/>
        <end position="431"/>
    </location>
</feature>
<feature type="transmembrane region" description="Helical" evidence="4">
    <location>
        <begin position="104"/>
        <end position="130"/>
    </location>
</feature>
<evidence type="ECO:0000313" key="5">
    <source>
        <dbReference type="EMBL" id="GBM80843.1"/>
    </source>
</evidence>
<proteinExistence type="predicted"/>
<feature type="transmembrane region" description="Helical" evidence="4">
    <location>
        <begin position="79"/>
        <end position="98"/>
    </location>
</feature>
<feature type="transmembrane region" description="Helical" evidence="4">
    <location>
        <begin position="246"/>
        <end position="266"/>
    </location>
</feature>
<dbReference type="PANTHER" id="PTHR23121">
    <property type="entry name" value="SODIUM-DEPENDENT GLUCOSE TRANSPORTER 1"/>
    <property type="match status" value="1"/>
</dbReference>
<accession>A0A4Y2ISL5</accession>
<keyword evidence="6" id="KW-1185">Reference proteome</keyword>
<dbReference type="PANTHER" id="PTHR23121:SF9">
    <property type="entry name" value="SODIUM-DEPENDENT GLUCOSE TRANSPORTER 1"/>
    <property type="match status" value="1"/>
</dbReference>
<organism evidence="5 6">
    <name type="scientific">Araneus ventricosus</name>
    <name type="common">Orbweaver spider</name>
    <name type="synonym">Epeira ventricosa</name>
    <dbReference type="NCBI Taxonomy" id="182803"/>
    <lineage>
        <taxon>Eukaryota</taxon>
        <taxon>Metazoa</taxon>
        <taxon>Ecdysozoa</taxon>
        <taxon>Arthropoda</taxon>
        <taxon>Chelicerata</taxon>
        <taxon>Arachnida</taxon>
        <taxon>Araneae</taxon>
        <taxon>Araneomorphae</taxon>
        <taxon>Entelegynae</taxon>
        <taxon>Araneoidea</taxon>
        <taxon>Araneidae</taxon>
        <taxon>Araneus</taxon>
    </lineage>
</organism>
<dbReference type="InterPro" id="IPR036259">
    <property type="entry name" value="MFS_trans_sf"/>
</dbReference>
<gene>
    <name evidence="5" type="primary">mfsd4b_2</name>
    <name evidence="5" type="ORF">AVEN_219586_1</name>
</gene>
<feature type="transmembrane region" description="Helical" evidence="4">
    <location>
        <begin position="380"/>
        <end position="402"/>
    </location>
</feature>
<feature type="transmembrane region" description="Helical" evidence="4">
    <location>
        <begin position="316"/>
        <end position="339"/>
    </location>
</feature>
<comment type="caution">
    <text evidence="5">The sequence shown here is derived from an EMBL/GenBank/DDBJ whole genome shotgun (WGS) entry which is preliminary data.</text>
</comment>
<dbReference type="AlphaFoldDB" id="A0A4Y2ISL5"/>
<sequence>MTKLSSKALRIIKTCNLYASCISSGIAVAVVGPCLLDFQEIVHTDTEHIAVIYTGRSIGYLVGSLIGGTLFDLTERKQFLMTVLNFLIAISMFAVPWSRTVGMLTGWLLVSGLSMGALDTGLNVCCLNLWGKESGPFYQALHFMYGFGSLLAPLIVAPFLGNYHHETFTNDTSSLMNETFRQYPLDYGFNSSNSSDSSEIPSLTYAYSIIGGFGFLVSISFLVVCIIAPLEVGINKSERTEIKQRGFIFVTIVVILTFLLLFVITGLEIGYAQMLATYSVKGPPRLTPVIGSYLTSAFWAAFTASRFSSIFLAIKYSSLAVIVFDLIVFFAGAVVLLFLAATREWALWLATVLLGMGVASLYASVITWVERYINITNKIIGLLAAGGAFGEMVIPYTISYFLEKVPEVLSYMVITSCVLSILLTAILYLILINKQEKYIEKEGMSNAACDVDSTK</sequence>
<feature type="transmembrane region" description="Helical" evidence="4">
    <location>
        <begin position="142"/>
        <end position="161"/>
    </location>
</feature>